<dbReference type="InterPro" id="IPR032518">
    <property type="entry name" value="HepII_N"/>
</dbReference>
<feature type="transmembrane region" description="Helical" evidence="9">
    <location>
        <begin position="746"/>
        <end position="769"/>
    </location>
</feature>
<dbReference type="AlphaFoldDB" id="A0AAD9QH50"/>
<name>A0AAD9QH50_ACRCE</name>
<feature type="domain" description="Heparinase II N-terminal" evidence="12">
    <location>
        <begin position="78"/>
        <end position="332"/>
    </location>
</feature>
<dbReference type="PANTHER" id="PTHR15532">
    <property type="match status" value="1"/>
</dbReference>
<evidence type="ECO:0000256" key="10">
    <source>
        <dbReference type="SAM" id="SignalP"/>
    </source>
</evidence>
<dbReference type="SUPFAM" id="SSF52540">
    <property type="entry name" value="P-loop containing nucleoside triphosphate hydrolases"/>
    <property type="match status" value="1"/>
</dbReference>
<dbReference type="InterPro" id="IPR008929">
    <property type="entry name" value="Chondroitin_lyas"/>
</dbReference>
<evidence type="ECO:0000313" key="14">
    <source>
        <dbReference type="Proteomes" id="UP001249851"/>
    </source>
</evidence>
<dbReference type="Pfam" id="PF16332">
    <property type="entry name" value="DUF4962"/>
    <property type="match status" value="1"/>
</dbReference>
<feature type="transmembrane region" description="Helical" evidence="9">
    <location>
        <begin position="781"/>
        <end position="801"/>
    </location>
</feature>
<evidence type="ECO:0000256" key="9">
    <source>
        <dbReference type="SAM" id="Phobius"/>
    </source>
</evidence>
<comment type="similarity">
    <text evidence="2">Belongs to the dermatan-sulfate isomerase family.</text>
</comment>
<feature type="chain" id="PRO_5042041024" evidence="10">
    <location>
        <begin position="23"/>
        <end position="1122"/>
    </location>
</feature>
<reference evidence="13" key="1">
    <citation type="journal article" date="2023" name="G3 (Bethesda)">
        <title>Whole genome assembly and annotation of the endangered Caribbean coral Acropora cervicornis.</title>
        <authorList>
            <person name="Selwyn J.D."/>
            <person name="Vollmer S.V."/>
        </authorList>
    </citation>
    <scope>NUCLEOTIDE SEQUENCE</scope>
    <source>
        <strain evidence="13">K2</strain>
    </source>
</reference>
<accession>A0AAD9QH50</accession>
<dbReference type="PANTHER" id="PTHR15532:SF5">
    <property type="entry name" value="SULFOTRANSFERASE DOMAIN-CONTAINING PROTEIN"/>
    <property type="match status" value="1"/>
</dbReference>
<keyword evidence="7" id="KW-0325">Glycoprotein</keyword>
<evidence type="ECO:0000256" key="4">
    <source>
        <dbReference type="ARBA" id="ARBA00022729"/>
    </source>
</evidence>
<keyword evidence="8" id="KW-0413">Isomerase</keyword>
<evidence type="ECO:0000256" key="7">
    <source>
        <dbReference type="ARBA" id="ARBA00023180"/>
    </source>
</evidence>
<protein>
    <submittedName>
        <fullName evidence="13">Dermatan-sulfate epimerase-like protein</fullName>
    </submittedName>
</protein>
<dbReference type="InterPro" id="IPR027417">
    <property type="entry name" value="P-loop_NTPase"/>
</dbReference>
<sequence length="1122" mass="128674">MLLLIKASFLAFALILCGGSKANVAHPMLFFSEKDIPVLHHRAITTHAEIAIRISDATRKMKENPEKYLPPTQWEIFSRAWNERYGNDLSALAFYCVLYPDDIQARELAILFMDRLENLRNWRVNSSMHDDVPVAHTLAGMATAYDFLYPHLNDAQRTRFLAKIAAVTKELYERSFNRRLWWGISYIQNHVVTNYVAVLTGALVVAKHQIVEAEKWASRAHLMLSRNLELWSIVVDGSINEGVAYGTYTSRSVTQYVFLASRHFRVDFTHNPWLNEHFWFMYYTILPGFQESVGIGDSNRNWFYGPESQLVFLDNYVMRNGMGNWLAKQIREHRGLKSQYTQASSHSNCMLHTEFLFYNASIKERALPNPTLPRLHVFSDWGVVTYGGGAVISRRNNMRHPRLGGQTFLSFKCGVLHGRAINSVARGKRFRSWLRGWRSFNPGHEQPDQGSFVFAPNGVPFITETFYAYKYTWLNNALVFGPSANSECFSPYEGQVGECYRWFNFKKTSSWRAEGEIITASNDDHMVFVSGEMSQWYRTELGLLSVYRNLVMLTPNVLLVVDHIERKQTGRVLAMSSFFHNVDHPFALKTSDLGDTYAFISVDGFLHEVHWLNIESGTNNFVEVGQFATGYKSIRTNFINITTQLGPRVTRTAYLFLGPGEKVDVPQVIASREHGLKLLLTINDIKYVVSIATKHDSPYLRYNFLGFCGFCKVQIGDKKVVRFGLDTVLADERSKSTISSEAYLSVIWKFLGSLFFIFCISVSVFLFCLQLRSRVVGLTMLKVILGSAILLWLVLTLSINFDFCRGKHCLIAKPKEILNENRENNLEPFGDLPFVLYTSLPLAGNEIVHYIFKNASDFFNVAFPDSKNKFMDPCTIYTRLLPPNEMSHVRTTLRALAKDSKNSRKALPSVRLGDPGWSMKLPWIRKVLGSRMRAIVVVRDPRAWVNSHLREMHTDGRLRDAVYEAIDAITSVKCATKNISYFEPEFQEIQRRVIDFVNAKKGDILAVLSYLWATHLSAVHRVNYHLPTESIHYVNFEDLIKKPRKTVERMFRFIGVPLSPTVEHRILTAVRSGQFTLSASRREVLDDRTSTAWKTELSRDEAQRIVDICGPVMQRFRYDISV</sequence>
<evidence type="ECO:0000256" key="6">
    <source>
        <dbReference type="ARBA" id="ARBA00023136"/>
    </source>
</evidence>
<keyword evidence="3 9" id="KW-0812">Transmembrane</keyword>
<evidence type="ECO:0000313" key="13">
    <source>
        <dbReference type="EMBL" id="KAK2560856.1"/>
    </source>
</evidence>
<evidence type="ECO:0000256" key="2">
    <source>
        <dbReference type="ARBA" id="ARBA00006556"/>
    </source>
</evidence>
<keyword evidence="6 9" id="KW-0472">Membrane</keyword>
<keyword evidence="14" id="KW-1185">Reference proteome</keyword>
<comment type="subcellular location">
    <subcellularLocation>
        <location evidence="1">Membrane</location>
        <topology evidence="1">Multi-pass membrane protein</topology>
    </subcellularLocation>
</comment>
<dbReference type="Pfam" id="PF00685">
    <property type="entry name" value="Sulfotransfer_1"/>
    <property type="match status" value="1"/>
</dbReference>
<dbReference type="GO" id="GO:0016020">
    <property type="term" value="C:membrane"/>
    <property type="evidence" value="ECO:0007669"/>
    <property type="project" value="UniProtKB-SubCell"/>
</dbReference>
<keyword evidence="5 9" id="KW-1133">Transmembrane helix</keyword>
<organism evidence="13 14">
    <name type="scientific">Acropora cervicornis</name>
    <name type="common">Staghorn coral</name>
    <dbReference type="NCBI Taxonomy" id="6130"/>
    <lineage>
        <taxon>Eukaryota</taxon>
        <taxon>Metazoa</taxon>
        <taxon>Cnidaria</taxon>
        <taxon>Anthozoa</taxon>
        <taxon>Hexacorallia</taxon>
        <taxon>Scleractinia</taxon>
        <taxon>Astrocoeniina</taxon>
        <taxon>Acroporidae</taxon>
        <taxon>Acropora</taxon>
    </lineage>
</organism>
<evidence type="ECO:0000256" key="8">
    <source>
        <dbReference type="ARBA" id="ARBA00023235"/>
    </source>
</evidence>
<dbReference type="InterPro" id="IPR052447">
    <property type="entry name" value="Dermatan-Sulfate_Isomerase"/>
</dbReference>
<evidence type="ECO:0000259" key="11">
    <source>
        <dbReference type="Pfam" id="PF00685"/>
    </source>
</evidence>
<dbReference type="InterPro" id="IPR000863">
    <property type="entry name" value="Sulfotransferase_dom"/>
</dbReference>
<comment type="caution">
    <text evidence="13">The sequence shown here is derived from an EMBL/GenBank/DDBJ whole genome shotgun (WGS) entry which is preliminary data.</text>
</comment>
<dbReference type="Gene3D" id="1.50.10.100">
    <property type="entry name" value="Chondroitin AC/alginate lyase"/>
    <property type="match status" value="1"/>
</dbReference>
<dbReference type="Proteomes" id="UP001249851">
    <property type="component" value="Unassembled WGS sequence"/>
</dbReference>
<evidence type="ECO:0000256" key="3">
    <source>
        <dbReference type="ARBA" id="ARBA00022692"/>
    </source>
</evidence>
<feature type="signal peptide" evidence="10">
    <location>
        <begin position="1"/>
        <end position="22"/>
    </location>
</feature>
<proteinExistence type="inferred from homology"/>
<dbReference type="GO" id="GO:0047757">
    <property type="term" value="F:chondroitin-glucuronate 5-epimerase activity"/>
    <property type="evidence" value="ECO:0007669"/>
    <property type="project" value="TreeGrafter"/>
</dbReference>
<reference evidence="13" key="2">
    <citation type="journal article" date="2023" name="Science">
        <title>Genomic signatures of disease resistance in endangered staghorn corals.</title>
        <authorList>
            <person name="Vollmer S.V."/>
            <person name="Selwyn J.D."/>
            <person name="Despard B.A."/>
            <person name="Roesel C.L."/>
        </authorList>
    </citation>
    <scope>NUCLEOTIDE SEQUENCE</scope>
    <source>
        <strain evidence="13">K2</strain>
    </source>
</reference>
<keyword evidence="4 10" id="KW-0732">Signal</keyword>
<dbReference type="Gene3D" id="3.40.50.300">
    <property type="entry name" value="P-loop containing nucleotide triphosphate hydrolases"/>
    <property type="match status" value="1"/>
</dbReference>
<dbReference type="EMBL" id="JARQWQ010000035">
    <property type="protein sequence ID" value="KAK2560856.1"/>
    <property type="molecule type" value="Genomic_DNA"/>
</dbReference>
<evidence type="ECO:0000256" key="5">
    <source>
        <dbReference type="ARBA" id="ARBA00022989"/>
    </source>
</evidence>
<gene>
    <name evidence="13" type="ORF">P5673_016668</name>
</gene>
<dbReference type="GO" id="GO:0008146">
    <property type="term" value="F:sulfotransferase activity"/>
    <property type="evidence" value="ECO:0007669"/>
    <property type="project" value="InterPro"/>
</dbReference>
<feature type="domain" description="Sulfotransferase" evidence="11">
    <location>
        <begin position="926"/>
        <end position="1116"/>
    </location>
</feature>
<evidence type="ECO:0000259" key="12">
    <source>
        <dbReference type="Pfam" id="PF16332"/>
    </source>
</evidence>
<dbReference type="Gene3D" id="2.70.98.70">
    <property type="match status" value="1"/>
</dbReference>
<evidence type="ECO:0000256" key="1">
    <source>
        <dbReference type="ARBA" id="ARBA00004141"/>
    </source>
</evidence>